<organism evidence="1 2">
    <name type="scientific">Pseudonocardia bannensis</name>
    <dbReference type="NCBI Taxonomy" id="630973"/>
    <lineage>
        <taxon>Bacteria</taxon>
        <taxon>Bacillati</taxon>
        <taxon>Actinomycetota</taxon>
        <taxon>Actinomycetes</taxon>
        <taxon>Pseudonocardiales</taxon>
        <taxon>Pseudonocardiaceae</taxon>
        <taxon>Pseudonocardia</taxon>
    </lineage>
</organism>
<sequence length="82" mass="8859">MRLEITAGHPIYRALAASAAPEWAVVLAAHLDRWYAGWHPATIQHDALTLSAALELPFVDSVPTAVTPRRDRPDDRGHGGPG</sequence>
<dbReference type="Proteomes" id="UP000586918">
    <property type="component" value="Unassembled WGS sequence"/>
</dbReference>
<name>A0A848DQZ1_9PSEU</name>
<dbReference type="EMBL" id="JAAXKZ010000169">
    <property type="protein sequence ID" value="NMH95270.1"/>
    <property type="molecule type" value="Genomic_DNA"/>
</dbReference>
<keyword evidence="2" id="KW-1185">Reference proteome</keyword>
<proteinExistence type="predicted"/>
<gene>
    <name evidence="1" type="ORF">HF519_27670</name>
</gene>
<dbReference type="AlphaFoldDB" id="A0A848DQZ1"/>
<dbReference type="RefSeq" id="WP_169415933.1">
    <property type="nucleotide sequence ID" value="NZ_JAAXKZ010000169.1"/>
</dbReference>
<comment type="caution">
    <text evidence="1">The sequence shown here is derived from an EMBL/GenBank/DDBJ whole genome shotgun (WGS) entry which is preliminary data.</text>
</comment>
<protein>
    <submittedName>
        <fullName evidence="1">Uncharacterized protein</fullName>
    </submittedName>
</protein>
<accession>A0A848DQZ1</accession>
<reference evidence="1 2" key="1">
    <citation type="submission" date="2020-04" db="EMBL/GenBank/DDBJ databases">
        <authorList>
            <person name="Klaysubun C."/>
            <person name="Duangmal K."/>
            <person name="Lipun K."/>
        </authorList>
    </citation>
    <scope>NUCLEOTIDE SEQUENCE [LARGE SCALE GENOMIC DNA]</scope>
    <source>
        <strain evidence="1 2">DSM 45300</strain>
    </source>
</reference>
<evidence type="ECO:0000313" key="2">
    <source>
        <dbReference type="Proteomes" id="UP000586918"/>
    </source>
</evidence>
<evidence type="ECO:0000313" key="1">
    <source>
        <dbReference type="EMBL" id="NMH95270.1"/>
    </source>
</evidence>